<dbReference type="InParanoid" id="A0A0H2RQZ1"/>
<feature type="compositionally biased region" description="Polar residues" evidence="1">
    <location>
        <begin position="14"/>
        <end position="28"/>
    </location>
</feature>
<dbReference type="AlphaFoldDB" id="A0A0H2RQZ1"/>
<keyword evidence="3" id="KW-1185">Reference proteome</keyword>
<protein>
    <submittedName>
        <fullName evidence="2">Uncharacterized protein</fullName>
    </submittedName>
</protein>
<dbReference type="OrthoDB" id="3149711at2759"/>
<dbReference type="EMBL" id="KQ085951">
    <property type="protein sequence ID" value="KLO13982.1"/>
    <property type="molecule type" value="Genomic_DNA"/>
</dbReference>
<sequence length="511" mass="58125">MNGTSEDASPIPLTLSSDSHAHIKSTTTEGAVRNIHAREKRRNVFRGHDIQPGIFALPFPTNVEALANEARLDNPAEFDANLLFTTYEDIARHGGLKVALPIVTRSTDAPRLFHPTTSSGLLRKIIQITSFKPLPNFSRLLKFHDGYPHLHSTKTFNYLIQFAIRHTDYTTAATLLQRVLQSGLRFDTETRILHVRLLIRTDKMASALKMIQRDISNGLEVPPELWIELLGYAEPSRSGNGGVNDDNTSKSNGNLVKLHLPEDRSMEWKGRLLASLSRTCLHIEDTRVLDRFVFFAVQLLLRQSDKQAAQSLTKEWLAKLPPRLNKPRSQRSLNILHLHLAHSDMGIKGHLIAREFLKEFLQLCPTIEPNSSTLFLLLRSLKRSCVNGTAIALSLVYSFQEKWSSSTVDRRVRRRIVAIALKEGKLDVARRWLRVEERLTRAQDNEALVRQVAGVQQPRSPENTKKLPMRRFMVGQEAENRKWTWVRRRYARTRGRGVGSAKEEEVDDSGL</sequence>
<proteinExistence type="predicted"/>
<gene>
    <name evidence="2" type="ORF">SCHPADRAFT_939976</name>
</gene>
<feature type="region of interest" description="Disordered" evidence="1">
    <location>
        <begin position="1"/>
        <end position="28"/>
    </location>
</feature>
<dbReference type="Proteomes" id="UP000053477">
    <property type="component" value="Unassembled WGS sequence"/>
</dbReference>
<accession>A0A0H2RQZ1</accession>
<organism evidence="2 3">
    <name type="scientific">Schizopora paradoxa</name>
    <dbReference type="NCBI Taxonomy" id="27342"/>
    <lineage>
        <taxon>Eukaryota</taxon>
        <taxon>Fungi</taxon>
        <taxon>Dikarya</taxon>
        <taxon>Basidiomycota</taxon>
        <taxon>Agaricomycotina</taxon>
        <taxon>Agaricomycetes</taxon>
        <taxon>Hymenochaetales</taxon>
        <taxon>Schizoporaceae</taxon>
        <taxon>Schizopora</taxon>
    </lineage>
</organism>
<name>A0A0H2RQZ1_9AGAM</name>
<evidence type="ECO:0000256" key="1">
    <source>
        <dbReference type="SAM" id="MobiDB-lite"/>
    </source>
</evidence>
<reference evidence="2 3" key="1">
    <citation type="submission" date="2015-04" db="EMBL/GenBank/DDBJ databases">
        <title>Complete genome sequence of Schizopora paradoxa KUC8140, a cosmopolitan wood degrader in East Asia.</title>
        <authorList>
            <consortium name="DOE Joint Genome Institute"/>
            <person name="Min B."/>
            <person name="Park H."/>
            <person name="Jang Y."/>
            <person name="Kim J.-J."/>
            <person name="Kim K.H."/>
            <person name="Pangilinan J."/>
            <person name="Lipzen A."/>
            <person name="Riley R."/>
            <person name="Grigoriev I.V."/>
            <person name="Spatafora J.W."/>
            <person name="Choi I.-G."/>
        </authorList>
    </citation>
    <scope>NUCLEOTIDE SEQUENCE [LARGE SCALE GENOMIC DNA]</scope>
    <source>
        <strain evidence="2 3">KUC8140</strain>
    </source>
</reference>
<evidence type="ECO:0000313" key="2">
    <source>
        <dbReference type="EMBL" id="KLO13982.1"/>
    </source>
</evidence>
<evidence type="ECO:0000313" key="3">
    <source>
        <dbReference type="Proteomes" id="UP000053477"/>
    </source>
</evidence>